<organism evidence="2 3">
    <name type="scientific">Brassica carinata</name>
    <name type="common">Ethiopian mustard</name>
    <name type="synonym">Abyssinian cabbage</name>
    <dbReference type="NCBI Taxonomy" id="52824"/>
    <lineage>
        <taxon>Eukaryota</taxon>
        <taxon>Viridiplantae</taxon>
        <taxon>Streptophyta</taxon>
        <taxon>Embryophyta</taxon>
        <taxon>Tracheophyta</taxon>
        <taxon>Spermatophyta</taxon>
        <taxon>Magnoliopsida</taxon>
        <taxon>eudicotyledons</taxon>
        <taxon>Gunneridae</taxon>
        <taxon>Pentapetalae</taxon>
        <taxon>rosids</taxon>
        <taxon>malvids</taxon>
        <taxon>Brassicales</taxon>
        <taxon>Brassicaceae</taxon>
        <taxon>Brassiceae</taxon>
        <taxon>Brassica</taxon>
    </lineage>
</organism>
<sequence>MGFPDGVHCGGRMIEEMDPEEEMRNTKRQHEYYNMLGNVADSEYGIPRWCPCGGRMIEEVCVKEEHDTHPGKRFFTCINYEADGFHYRQSWVAGVQEEIERLRKRVEKAEQVMNLVPNLNKQIDTVQAEVKSLSLAVDSLTAELYSLTEQAKKQILSDEEVALKKKLISEMLRLGHGLLEVDVDA</sequence>
<feature type="coiled-coil region" evidence="1">
    <location>
        <begin position="92"/>
        <end position="143"/>
    </location>
</feature>
<name>A0A8X7VRQ9_BRACI</name>
<proteinExistence type="predicted"/>
<dbReference type="AlphaFoldDB" id="A0A8X7VRQ9"/>
<protein>
    <recommendedName>
        <fullName evidence="4">Zinc finger GRF-type domain-containing protein</fullName>
    </recommendedName>
</protein>
<reference evidence="2 3" key="1">
    <citation type="submission" date="2020-02" db="EMBL/GenBank/DDBJ databases">
        <authorList>
            <person name="Ma Q."/>
            <person name="Huang Y."/>
            <person name="Song X."/>
            <person name="Pei D."/>
        </authorList>
    </citation>
    <scope>NUCLEOTIDE SEQUENCE [LARGE SCALE GENOMIC DNA]</scope>
    <source>
        <strain evidence="2">Sxm20200214</strain>
        <tissue evidence="2">Leaf</tissue>
    </source>
</reference>
<evidence type="ECO:0000313" key="2">
    <source>
        <dbReference type="EMBL" id="KAG2316499.1"/>
    </source>
</evidence>
<dbReference type="OrthoDB" id="1129285at2759"/>
<accession>A0A8X7VRQ9</accession>
<keyword evidence="1" id="KW-0175">Coiled coil</keyword>
<dbReference type="Proteomes" id="UP000886595">
    <property type="component" value="Unassembled WGS sequence"/>
</dbReference>
<evidence type="ECO:0000256" key="1">
    <source>
        <dbReference type="SAM" id="Coils"/>
    </source>
</evidence>
<dbReference type="EMBL" id="JAAMPC010000004">
    <property type="protein sequence ID" value="KAG2316499.1"/>
    <property type="molecule type" value="Genomic_DNA"/>
</dbReference>
<keyword evidence="3" id="KW-1185">Reference proteome</keyword>
<comment type="caution">
    <text evidence="2">The sequence shown here is derived from an EMBL/GenBank/DDBJ whole genome shotgun (WGS) entry which is preliminary data.</text>
</comment>
<evidence type="ECO:0008006" key="4">
    <source>
        <dbReference type="Google" id="ProtNLM"/>
    </source>
</evidence>
<evidence type="ECO:0000313" key="3">
    <source>
        <dbReference type="Proteomes" id="UP000886595"/>
    </source>
</evidence>
<gene>
    <name evidence="2" type="ORF">Bca52824_019621</name>
</gene>